<sequence length="306" mass="33120">MASYRKTALVSAATAVYMASASYTTTPSCLTLKGAYTNGTNLGYINVGDQGFDIYAVFVNSISFATKFGLDAGSGNLIDYDGSPYTGLITSATWEGVGLAYLHFDTPQNLQDQETAENIALTCELSRHSNILTCAHPRKPAYSVLQYCTKYENVIAISDDINLDNDCEAIVITASAARGCTVPTSTPVVTLATTTTTTTLPTSTTAPLQRYLCPSGGPTLCADGFLVKCNKVVYPFAGSWYVVPGIRSEIKCHQACVADAACGGWEYYEEEVDLILCTHTHDMYSPNVQFRFEYYFYSTGIRGVCQ</sequence>
<gene>
    <name evidence="1" type="ORF">BKA67DRAFT_663704</name>
</gene>
<reference evidence="1" key="1">
    <citation type="journal article" date="2021" name="Nat. Commun.">
        <title>Genetic determinants of endophytism in the Arabidopsis root mycobiome.</title>
        <authorList>
            <person name="Mesny F."/>
            <person name="Miyauchi S."/>
            <person name="Thiergart T."/>
            <person name="Pickel B."/>
            <person name="Atanasova L."/>
            <person name="Karlsson M."/>
            <person name="Huettel B."/>
            <person name="Barry K.W."/>
            <person name="Haridas S."/>
            <person name="Chen C."/>
            <person name="Bauer D."/>
            <person name="Andreopoulos W."/>
            <person name="Pangilinan J."/>
            <person name="LaButti K."/>
            <person name="Riley R."/>
            <person name="Lipzen A."/>
            <person name="Clum A."/>
            <person name="Drula E."/>
            <person name="Henrissat B."/>
            <person name="Kohler A."/>
            <person name="Grigoriev I.V."/>
            <person name="Martin F.M."/>
            <person name="Hacquard S."/>
        </authorList>
    </citation>
    <scope>NUCLEOTIDE SEQUENCE</scope>
    <source>
        <strain evidence="1">MPI-SDFR-AT-0073</strain>
    </source>
</reference>
<dbReference type="Proteomes" id="UP000758603">
    <property type="component" value="Unassembled WGS sequence"/>
</dbReference>
<comment type="caution">
    <text evidence="1">The sequence shown here is derived from an EMBL/GenBank/DDBJ whole genome shotgun (WGS) entry which is preliminary data.</text>
</comment>
<dbReference type="GeneID" id="70137121"/>
<dbReference type="AlphaFoldDB" id="A0A9P8RHA0"/>
<evidence type="ECO:0000313" key="1">
    <source>
        <dbReference type="EMBL" id="KAH6645822.1"/>
    </source>
</evidence>
<keyword evidence="2" id="KW-1185">Reference proteome</keyword>
<protein>
    <submittedName>
        <fullName evidence="1">Uncharacterized protein</fullName>
    </submittedName>
</protein>
<dbReference type="EMBL" id="JAGPXC010000010">
    <property type="protein sequence ID" value="KAH6645822.1"/>
    <property type="molecule type" value="Genomic_DNA"/>
</dbReference>
<dbReference type="OrthoDB" id="10535424at2759"/>
<accession>A0A9P8RHA0</accession>
<dbReference type="RefSeq" id="XP_045952336.1">
    <property type="nucleotide sequence ID" value="XM_046108230.1"/>
</dbReference>
<organism evidence="1 2">
    <name type="scientific">Truncatella angustata</name>
    <dbReference type="NCBI Taxonomy" id="152316"/>
    <lineage>
        <taxon>Eukaryota</taxon>
        <taxon>Fungi</taxon>
        <taxon>Dikarya</taxon>
        <taxon>Ascomycota</taxon>
        <taxon>Pezizomycotina</taxon>
        <taxon>Sordariomycetes</taxon>
        <taxon>Xylariomycetidae</taxon>
        <taxon>Amphisphaeriales</taxon>
        <taxon>Sporocadaceae</taxon>
        <taxon>Truncatella</taxon>
    </lineage>
</organism>
<name>A0A9P8RHA0_9PEZI</name>
<evidence type="ECO:0000313" key="2">
    <source>
        <dbReference type="Proteomes" id="UP000758603"/>
    </source>
</evidence>
<proteinExistence type="predicted"/>